<protein>
    <submittedName>
        <fullName evidence="4">Similar to S.cerevisiae protein CAF16 (Part of evolutionarily-conserved CCR4-NOT regulatory complex)</fullName>
    </submittedName>
</protein>
<dbReference type="SUPFAM" id="SSF52540">
    <property type="entry name" value="P-loop containing nucleoside triphosphate hydrolases"/>
    <property type="match status" value="1"/>
</dbReference>
<dbReference type="VEuPathDB" id="FungiDB:MSYG_0283"/>
<dbReference type="PROSITE" id="PS50893">
    <property type="entry name" value="ABC_TRANSPORTER_2"/>
    <property type="match status" value="1"/>
</dbReference>
<dbReference type="AlphaFoldDB" id="A0A1M8A0J1"/>
<keyword evidence="1" id="KW-0547">Nucleotide-binding</keyword>
<evidence type="ECO:0000256" key="2">
    <source>
        <dbReference type="ARBA" id="ARBA00022840"/>
    </source>
</evidence>
<dbReference type="OMA" id="MRTVEQW"/>
<evidence type="ECO:0000313" key="5">
    <source>
        <dbReference type="Proteomes" id="UP000186303"/>
    </source>
</evidence>
<feature type="domain" description="ABC transporter" evidence="3">
    <location>
        <begin position="7"/>
        <end position="232"/>
    </location>
</feature>
<dbReference type="GO" id="GO:0016887">
    <property type="term" value="F:ATP hydrolysis activity"/>
    <property type="evidence" value="ECO:0007669"/>
    <property type="project" value="InterPro"/>
</dbReference>
<dbReference type="SMART" id="SM00382">
    <property type="entry name" value="AAA"/>
    <property type="match status" value="1"/>
</dbReference>
<dbReference type="Proteomes" id="UP000186303">
    <property type="component" value="Chromosome 1"/>
</dbReference>
<accession>A0A1M8A0J1</accession>
<dbReference type="OrthoDB" id="6512918at2759"/>
<evidence type="ECO:0000256" key="1">
    <source>
        <dbReference type="ARBA" id="ARBA00022741"/>
    </source>
</evidence>
<keyword evidence="2" id="KW-0067">ATP-binding</keyword>
<organism evidence="4 5">
    <name type="scientific">Malassezia sympodialis (strain ATCC 42132)</name>
    <name type="common">Atopic eczema-associated yeast</name>
    <dbReference type="NCBI Taxonomy" id="1230383"/>
    <lineage>
        <taxon>Eukaryota</taxon>
        <taxon>Fungi</taxon>
        <taxon>Dikarya</taxon>
        <taxon>Basidiomycota</taxon>
        <taxon>Ustilaginomycotina</taxon>
        <taxon>Malasseziomycetes</taxon>
        <taxon>Malasseziales</taxon>
        <taxon>Malasseziaceae</taxon>
        <taxon>Malassezia</taxon>
    </lineage>
</organism>
<dbReference type="GO" id="GO:0005524">
    <property type="term" value="F:ATP binding"/>
    <property type="evidence" value="ECO:0007669"/>
    <property type="project" value="UniProtKB-KW"/>
</dbReference>
<keyword evidence="5" id="KW-1185">Reference proteome</keyword>
<dbReference type="STRING" id="1230383.A0A1M8A0J1"/>
<sequence length="309" mass="34939">MASTPAVEVHNLHYGFTGAQTPALEGCDLVLEPGARCLLIGANGAGKSTLLRLLAGKRLCEANILVFGQDVFHAPPRGITYLGTEWAMNPVVRSDITVSDFLNSVGGFRFSERRDHLLDLLDVDLSWRMHMISDGERRRVQLCMGLMEPWKLLLLDEVTVDLDVQVRCDLLDFLREESEKRGATIVYATHIFDGIHNFPTCLVHMQLGRTTTPMPLPWPLRLHSAAPAWTLESLPESFRNDIASGSLSMEFLSLLPLALAWLREDRVVRQRYEFERGVKRGRAGHASQEETKDAKKFFSQYDYYSNYNT</sequence>
<gene>
    <name evidence="4" type="ORF">MSYG_0283</name>
</gene>
<dbReference type="EMBL" id="LT671821">
    <property type="protein sequence ID" value="SHO75949.1"/>
    <property type="molecule type" value="Genomic_DNA"/>
</dbReference>
<evidence type="ECO:0000259" key="3">
    <source>
        <dbReference type="PROSITE" id="PS50893"/>
    </source>
</evidence>
<dbReference type="Gene3D" id="3.40.50.300">
    <property type="entry name" value="P-loop containing nucleotide triphosphate hydrolases"/>
    <property type="match status" value="1"/>
</dbReference>
<reference evidence="5" key="1">
    <citation type="journal article" date="2017" name="Nucleic Acids Res.">
        <title>Proteogenomics produces comprehensive and highly accurate protein-coding gene annotation in a complete genome assembly of Malassezia sympodialis.</title>
        <authorList>
            <person name="Zhu Y."/>
            <person name="Engstroem P.G."/>
            <person name="Tellgren-Roth C."/>
            <person name="Baudo C.D."/>
            <person name="Kennell J.C."/>
            <person name="Sun S."/>
            <person name="Billmyre R.B."/>
            <person name="Schroeder M.S."/>
            <person name="Andersson A."/>
            <person name="Holm T."/>
            <person name="Sigurgeirsson B."/>
            <person name="Wu G."/>
            <person name="Sankaranarayanan S.R."/>
            <person name="Siddharthan R."/>
            <person name="Sanyal K."/>
            <person name="Lundeberg J."/>
            <person name="Nystedt B."/>
            <person name="Boekhout T."/>
            <person name="Dawson T.L. Jr."/>
            <person name="Heitman J."/>
            <person name="Scheynius A."/>
            <person name="Lehtioe J."/>
        </authorList>
    </citation>
    <scope>NUCLEOTIDE SEQUENCE [LARGE SCALE GENOMIC DNA]</scope>
    <source>
        <strain evidence="5">ATCC 42132</strain>
    </source>
</reference>
<dbReference type="InterPro" id="IPR003439">
    <property type="entry name" value="ABC_transporter-like_ATP-bd"/>
</dbReference>
<dbReference type="InterPro" id="IPR003593">
    <property type="entry name" value="AAA+_ATPase"/>
</dbReference>
<dbReference type="PANTHER" id="PTHR43158">
    <property type="entry name" value="SKFA PEPTIDE EXPORT ATP-BINDING PROTEIN SKFE"/>
    <property type="match status" value="1"/>
</dbReference>
<dbReference type="Pfam" id="PF00005">
    <property type="entry name" value="ABC_tran"/>
    <property type="match status" value="1"/>
</dbReference>
<dbReference type="InterPro" id="IPR027417">
    <property type="entry name" value="P-loop_NTPase"/>
</dbReference>
<dbReference type="PANTHER" id="PTHR43158:SF2">
    <property type="entry name" value="SKFA PEPTIDE EXPORT ATP-BINDING PROTEIN SKFE"/>
    <property type="match status" value="1"/>
</dbReference>
<evidence type="ECO:0000313" key="4">
    <source>
        <dbReference type="EMBL" id="SHO75949.1"/>
    </source>
</evidence>
<proteinExistence type="predicted"/>
<name>A0A1M8A0J1_MALS4</name>